<dbReference type="STRING" id="652787.SAMN05216490_0784"/>
<dbReference type="FunFam" id="3.20.20.300:FF:000007">
    <property type="entry name" value="Lysosomal beta glucosidase"/>
    <property type="match status" value="1"/>
</dbReference>
<dbReference type="Pfam" id="PF01915">
    <property type="entry name" value="Glyco_hydro_3_C"/>
    <property type="match status" value="1"/>
</dbReference>
<accession>A0A1H1QKF4</accession>
<dbReference type="Pfam" id="PF00933">
    <property type="entry name" value="Glyco_hydro_3"/>
    <property type="match status" value="1"/>
</dbReference>
<dbReference type="EC" id="3.2.1.21" evidence="3"/>
<dbReference type="SUPFAM" id="SSF51445">
    <property type="entry name" value="(Trans)glycosidases"/>
    <property type="match status" value="1"/>
</dbReference>
<dbReference type="Proteomes" id="UP000199679">
    <property type="component" value="Chromosome I"/>
</dbReference>
<organism evidence="9 10">
    <name type="scientific">Mucilaginibacter mallensis</name>
    <dbReference type="NCBI Taxonomy" id="652787"/>
    <lineage>
        <taxon>Bacteria</taxon>
        <taxon>Pseudomonadati</taxon>
        <taxon>Bacteroidota</taxon>
        <taxon>Sphingobacteriia</taxon>
        <taxon>Sphingobacteriales</taxon>
        <taxon>Sphingobacteriaceae</taxon>
        <taxon>Mucilaginibacter</taxon>
    </lineage>
</organism>
<evidence type="ECO:0000256" key="4">
    <source>
        <dbReference type="ARBA" id="ARBA00022729"/>
    </source>
</evidence>
<gene>
    <name evidence="9" type="ORF">SAMN05216490_0784</name>
</gene>
<dbReference type="FunFam" id="2.60.40.10:FF:000495">
    <property type="entry name" value="Periplasmic beta-glucosidase"/>
    <property type="match status" value="1"/>
</dbReference>
<dbReference type="GO" id="GO:0008422">
    <property type="term" value="F:beta-glucosidase activity"/>
    <property type="evidence" value="ECO:0007669"/>
    <property type="project" value="UniProtKB-EC"/>
</dbReference>
<dbReference type="Gene3D" id="3.40.50.1700">
    <property type="entry name" value="Glycoside hydrolase family 3 C-terminal domain"/>
    <property type="match status" value="1"/>
</dbReference>
<evidence type="ECO:0000313" key="9">
    <source>
        <dbReference type="EMBL" id="SDS23379.1"/>
    </source>
</evidence>
<dbReference type="Gene3D" id="2.60.40.10">
    <property type="entry name" value="Immunoglobulins"/>
    <property type="match status" value="1"/>
</dbReference>
<keyword evidence="6" id="KW-0326">Glycosidase</keyword>
<evidence type="ECO:0000313" key="10">
    <source>
        <dbReference type="Proteomes" id="UP000199679"/>
    </source>
</evidence>
<dbReference type="RefSeq" id="WP_091369525.1">
    <property type="nucleotide sequence ID" value="NZ_LT629740.1"/>
</dbReference>
<dbReference type="PANTHER" id="PTHR30620:SF16">
    <property type="entry name" value="LYSOSOMAL BETA GLUCOSIDASE"/>
    <property type="match status" value="1"/>
</dbReference>
<dbReference type="InterPro" id="IPR036962">
    <property type="entry name" value="Glyco_hydro_3_N_sf"/>
</dbReference>
<feature type="chain" id="PRO_5009257840" description="beta-glucosidase" evidence="7">
    <location>
        <begin position="20"/>
        <end position="759"/>
    </location>
</feature>
<reference evidence="9 10" key="1">
    <citation type="submission" date="2016-10" db="EMBL/GenBank/DDBJ databases">
        <authorList>
            <person name="de Groot N.N."/>
        </authorList>
    </citation>
    <scope>NUCLEOTIDE SEQUENCE [LARGE SCALE GENOMIC DNA]</scope>
    <source>
        <strain evidence="9 10">MP1X4</strain>
    </source>
</reference>
<dbReference type="OrthoDB" id="9758670at2"/>
<dbReference type="InterPro" id="IPR017853">
    <property type="entry name" value="GH"/>
</dbReference>
<dbReference type="EMBL" id="LT629740">
    <property type="protein sequence ID" value="SDS23379.1"/>
    <property type="molecule type" value="Genomic_DNA"/>
</dbReference>
<dbReference type="SUPFAM" id="SSF52279">
    <property type="entry name" value="Beta-D-glucan exohydrolase, C-terminal domain"/>
    <property type="match status" value="1"/>
</dbReference>
<dbReference type="InterPro" id="IPR001764">
    <property type="entry name" value="Glyco_hydro_3_N"/>
</dbReference>
<dbReference type="InterPro" id="IPR013783">
    <property type="entry name" value="Ig-like_fold"/>
</dbReference>
<dbReference type="InterPro" id="IPR051915">
    <property type="entry name" value="Cellulose_Degrad_GH3"/>
</dbReference>
<dbReference type="InterPro" id="IPR026891">
    <property type="entry name" value="Fn3-like"/>
</dbReference>
<evidence type="ECO:0000256" key="1">
    <source>
        <dbReference type="ARBA" id="ARBA00000448"/>
    </source>
</evidence>
<feature type="signal peptide" evidence="7">
    <location>
        <begin position="1"/>
        <end position="19"/>
    </location>
</feature>
<comment type="catalytic activity">
    <reaction evidence="1">
        <text>Hydrolysis of terminal, non-reducing beta-D-glucosyl residues with release of beta-D-glucose.</text>
        <dbReference type="EC" id="3.2.1.21"/>
    </reaction>
</comment>
<dbReference type="SMART" id="SM01217">
    <property type="entry name" value="Fn3_like"/>
    <property type="match status" value="1"/>
</dbReference>
<comment type="similarity">
    <text evidence="2">Belongs to the glycosyl hydrolase 3 family.</text>
</comment>
<sequence>MKKVLCIAAVLCSAIYVKAQHVVAASTIDKKVDALIAKMTLDEKIGQMTQLTLDEVLQTSGGAAIHPLQIDTVKLKEALLKYHVGSILNVSGGANTREVWYGLISKIQEFAAKDRLKIPVIYGIDAMHGQNYTVGATFFPQEIGMAATFNPELARREGEITAYETRASYIPWNFSPVLDLGKNALWPHIYETFGEDPYLVKTMGAAVIKGYQGDDIGNKYKVASCLKHYLGYSFPLDGKDRTPAWIPDRYIREYFLPSFAEAVKSGAKSVMINSSEINGIPVHASKYLLTDVLRGELKFTGIAVTDWQDIKYLHDRHHIAATQKEAVMIAINAGIDMSMVPYDYSFCQYLKELVNEGKVPMTRINESVKRILRVKYELGIFEHPVGNPDDYPKFGSAEFEAVSLKAATESITLLKNTNNILPLKKDAKVLVTGPAANTMRSLDGGWSYTWQGDFSDKFAADKNTVLKAIIQKIGKENVDYQPGTTFADAVDIDATIAAAKKADVIVLCLGEPSYAENPGNINDLSLPAIQTQLATELAKTGKPIVLIMGEGRPRIITEAEGKSAATIMAYLSGNEGGNALADILFGDANPSGRLPFTYPRYPNALVNYYRKNIENGNSDDAMGYNPLYEFGYGLSYTTFAYSNLHISKPALSDGETLTISVDVKNTGSRAGKESVLLYISELYASVTPDTKRLRGFDKIELQPNESRTVTFKITPTDISFINDLSKRVTEAGEFKIQIGNQTQSFNYLTSIVPSRTGKL</sequence>
<evidence type="ECO:0000256" key="2">
    <source>
        <dbReference type="ARBA" id="ARBA00005336"/>
    </source>
</evidence>
<evidence type="ECO:0000256" key="5">
    <source>
        <dbReference type="ARBA" id="ARBA00022801"/>
    </source>
</evidence>
<dbReference type="GO" id="GO:0009251">
    <property type="term" value="P:glucan catabolic process"/>
    <property type="evidence" value="ECO:0007669"/>
    <property type="project" value="TreeGrafter"/>
</dbReference>
<evidence type="ECO:0000259" key="8">
    <source>
        <dbReference type="SMART" id="SM01217"/>
    </source>
</evidence>
<proteinExistence type="inferred from homology"/>
<dbReference type="InterPro" id="IPR002772">
    <property type="entry name" value="Glyco_hydro_3_C"/>
</dbReference>
<dbReference type="AlphaFoldDB" id="A0A1H1QKF4"/>
<keyword evidence="4 7" id="KW-0732">Signal</keyword>
<dbReference type="Pfam" id="PF14310">
    <property type="entry name" value="Fn3-like"/>
    <property type="match status" value="1"/>
</dbReference>
<dbReference type="Gene3D" id="3.20.20.300">
    <property type="entry name" value="Glycoside hydrolase, family 3, N-terminal domain"/>
    <property type="match status" value="1"/>
</dbReference>
<keyword evidence="5" id="KW-0378">Hydrolase</keyword>
<dbReference type="PRINTS" id="PR00133">
    <property type="entry name" value="GLHYDRLASE3"/>
</dbReference>
<name>A0A1H1QKF4_MUCMA</name>
<dbReference type="PANTHER" id="PTHR30620">
    <property type="entry name" value="PERIPLASMIC BETA-GLUCOSIDASE-RELATED"/>
    <property type="match status" value="1"/>
</dbReference>
<feature type="domain" description="Fibronectin type III-like" evidence="8">
    <location>
        <begin position="673"/>
        <end position="742"/>
    </location>
</feature>
<evidence type="ECO:0000256" key="3">
    <source>
        <dbReference type="ARBA" id="ARBA00012744"/>
    </source>
</evidence>
<keyword evidence="10" id="KW-1185">Reference proteome</keyword>
<evidence type="ECO:0000256" key="7">
    <source>
        <dbReference type="SAM" id="SignalP"/>
    </source>
</evidence>
<evidence type="ECO:0000256" key="6">
    <source>
        <dbReference type="ARBA" id="ARBA00023295"/>
    </source>
</evidence>
<dbReference type="InterPro" id="IPR036881">
    <property type="entry name" value="Glyco_hydro_3_C_sf"/>
</dbReference>
<protein>
    <recommendedName>
        <fullName evidence="3">beta-glucosidase</fullName>
        <ecNumber evidence="3">3.2.1.21</ecNumber>
    </recommendedName>
</protein>